<reference evidence="3 4" key="1">
    <citation type="journal article" date="2024" name="Commun. Biol.">
        <title>Comparative genomic analysis of thermophilic fungi reveals convergent evolutionary adaptations and gene losses.</title>
        <authorList>
            <person name="Steindorff A.S."/>
            <person name="Aguilar-Pontes M.V."/>
            <person name="Robinson A.J."/>
            <person name="Andreopoulos B."/>
            <person name="LaButti K."/>
            <person name="Kuo A."/>
            <person name="Mondo S."/>
            <person name="Riley R."/>
            <person name="Otillar R."/>
            <person name="Haridas S."/>
            <person name="Lipzen A."/>
            <person name="Grimwood J."/>
            <person name="Schmutz J."/>
            <person name="Clum A."/>
            <person name="Reid I.D."/>
            <person name="Moisan M.C."/>
            <person name="Butler G."/>
            <person name="Nguyen T.T.M."/>
            <person name="Dewar K."/>
            <person name="Conant G."/>
            <person name="Drula E."/>
            <person name="Henrissat B."/>
            <person name="Hansel C."/>
            <person name="Singer S."/>
            <person name="Hutchinson M.I."/>
            <person name="de Vries R.P."/>
            <person name="Natvig D.O."/>
            <person name="Powell A.J."/>
            <person name="Tsang A."/>
            <person name="Grigoriev I.V."/>
        </authorList>
    </citation>
    <scope>NUCLEOTIDE SEQUENCE [LARGE SCALE GENOMIC DNA]</scope>
    <source>
        <strain evidence="3 4">CBS 494.80</strain>
    </source>
</reference>
<evidence type="ECO:0000256" key="2">
    <source>
        <dbReference type="SAM" id="SignalP"/>
    </source>
</evidence>
<dbReference type="EMBL" id="JAZHXI010000006">
    <property type="protein sequence ID" value="KAL2070151.1"/>
    <property type="molecule type" value="Genomic_DNA"/>
</dbReference>
<proteinExistence type="predicted"/>
<protein>
    <submittedName>
        <fullName evidence="3">Uncharacterized protein</fullName>
    </submittedName>
</protein>
<evidence type="ECO:0000313" key="4">
    <source>
        <dbReference type="Proteomes" id="UP001595075"/>
    </source>
</evidence>
<feature type="signal peptide" evidence="2">
    <location>
        <begin position="1"/>
        <end position="22"/>
    </location>
</feature>
<comment type="caution">
    <text evidence="3">The sequence shown here is derived from an EMBL/GenBank/DDBJ whole genome shotgun (WGS) entry which is preliminary data.</text>
</comment>
<dbReference type="Proteomes" id="UP001595075">
    <property type="component" value="Unassembled WGS sequence"/>
</dbReference>
<evidence type="ECO:0000256" key="1">
    <source>
        <dbReference type="SAM" id="Coils"/>
    </source>
</evidence>
<keyword evidence="4" id="KW-1185">Reference proteome</keyword>
<organism evidence="3 4">
    <name type="scientific">Oculimacula yallundae</name>
    <dbReference type="NCBI Taxonomy" id="86028"/>
    <lineage>
        <taxon>Eukaryota</taxon>
        <taxon>Fungi</taxon>
        <taxon>Dikarya</taxon>
        <taxon>Ascomycota</taxon>
        <taxon>Pezizomycotina</taxon>
        <taxon>Leotiomycetes</taxon>
        <taxon>Helotiales</taxon>
        <taxon>Ploettnerulaceae</taxon>
        <taxon>Oculimacula</taxon>
    </lineage>
</organism>
<accession>A0ABR4CJL3</accession>
<feature type="coiled-coil region" evidence="1">
    <location>
        <begin position="173"/>
        <end position="200"/>
    </location>
</feature>
<gene>
    <name evidence="3" type="ORF">VTL71DRAFT_13177</name>
</gene>
<feature type="chain" id="PRO_5045049336" evidence="2">
    <location>
        <begin position="23"/>
        <end position="420"/>
    </location>
</feature>
<evidence type="ECO:0000313" key="3">
    <source>
        <dbReference type="EMBL" id="KAL2070151.1"/>
    </source>
</evidence>
<sequence length="420" mass="48053">MKLSTIMLTLPLLSYNLLFIHAIPSSMAGGANNIVFLDRRGRFGSIQDLSLTFVDRRLVGRLDSRDLNDVCTLCDTKRCRDRTLYLDEDKCQCMTCPKGMIANRGGFKCIVSSNIECPEGQSSLDGVNCRGNGQQNAKQKKNDLWQRTVEKYKTKYDLGKKDFKKKMKEDLFNKRLQQYKDLYKKKIEDLKKQQDENDRNDKKRKRIGKCLLITPLAMASKSFTYVTDYFDEDFIAGDDMLALWPDNFDLDESVDIDTEAFQKEWIARVDAIEDANNEIWSCLNPGCKAKREDLGDENVDLFDRYETRKRTAAEKRAVVTSNSTDLIEYIYETSMSPHLEARFVQFILEAIFVFLRGVGVVVEALGPTAARLASVVARGIRVAKNGVSKIARSEMKSSSQKIAKDRSWKRCLKGEMPTRY</sequence>
<keyword evidence="1" id="KW-0175">Coiled coil</keyword>
<name>A0ABR4CJL3_9HELO</name>
<keyword evidence="2" id="KW-0732">Signal</keyword>